<dbReference type="PIRSF" id="PIRSF001220">
    <property type="entry name" value="L-ASNase_gatD"/>
    <property type="match status" value="1"/>
</dbReference>
<dbReference type="GO" id="GO:0006528">
    <property type="term" value="P:asparagine metabolic process"/>
    <property type="evidence" value="ECO:0007669"/>
    <property type="project" value="InterPro"/>
</dbReference>
<comment type="subunit">
    <text evidence="2">Homotetramer.</text>
</comment>
<dbReference type="Pfam" id="PF00710">
    <property type="entry name" value="Asparaginase"/>
    <property type="match status" value="1"/>
</dbReference>
<dbReference type="GO" id="GO:0004067">
    <property type="term" value="F:asparaginase activity"/>
    <property type="evidence" value="ECO:0007669"/>
    <property type="project" value="UniProtKB-UniRule"/>
</dbReference>
<evidence type="ECO:0000256" key="4">
    <source>
        <dbReference type="PIRSR" id="PIRSR001220-1"/>
    </source>
</evidence>
<organism evidence="8 9">
    <name type="scientific">Virgibacillus chiguensis</name>
    <dbReference type="NCBI Taxonomy" id="411959"/>
    <lineage>
        <taxon>Bacteria</taxon>
        <taxon>Bacillati</taxon>
        <taxon>Bacillota</taxon>
        <taxon>Bacilli</taxon>
        <taxon>Bacillales</taxon>
        <taxon>Bacillaceae</taxon>
        <taxon>Virgibacillus</taxon>
    </lineage>
</organism>
<comment type="similarity">
    <text evidence="1 5">Belongs to the asparaginase 1 family.</text>
</comment>
<keyword evidence="3" id="KW-0378">Hydrolase</keyword>
<dbReference type="Pfam" id="PF17763">
    <property type="entry name" value="Asparaginase_C"/>
    <property type="match status" value="1"/>
</dbReference>
<dbReference type="PANTHER" id="PTHR11707">
    <property type="entry name" value="L-ASPARAGINASE"/>
    <property type="match status" value="1"/>
</dbReference>
<dbReference type="PROSITE" id="PS51732">
    <property type="entry name" value="ASN_GLN_ASE_3"/>
    <property type="match status" value="1"/>
</dbReference>
<evidence type="ECO:0000313" key="8">
    <source>
        <dbReference type="EMBL" id="SHH15681.1"/>
    </source>
</evidence>
<dbReference type="EMBL" id="FQXD01000004">
    <property type="protein sequence ID" value="SHH15681.1"/>
    <property type="molecule type" value="Genomic_DNA"/>
</dbReference>
<name>A0A1M5QP79_9BACI</name>
<dbReference type="InterPro" id="IPR006034">
    <property type="entry name" value="Asparaginase/glutaminase-like"/>
</dbReference>
<dbReference type="PRINTS" id="PR00139">
    <property type="entry name" value="ASNGLNASE"/>
</dbReference>
<keyword evidence="9" id="KW-1185">Reference proteome</keyword>
<dbReference type="Gene3D" id="3.40.50.40">
    <property type="match status" value="1"/>
</dbReference>
<proteinExistence type="inferred from homology"/>
<feature type="active site" description="O-isoaspartyl threonine intermediate" evidence="4">
    <location>
        <position position="12"/>
    </location>
</feature>
<dbReference type="SUPFAM" id="SSF53774">
    <property type="entry name" value="Glutaminase/Asparaginase"/>
    <property type="match status" value="1"/>
</dbReference>
<sequence>MKRIKLIASGGTISGKGANRLDLKDYRTGYYKGEDLLRQVPEVLNIAQVDAYELANKSSTKMQSSDWLKLKRLVNELLNQEHYDGIVITHGTNTLEETAYFLHLTVQSGKPVVIVGAQRPFTALGSDALHNLWIAFKVAIDEQSYDKGVLVVANNEIHSAREVSKTDTYSLGTFQSGKAGALGYVSAEHTVLYDRYPTRKHTFQSVFNDNSNVRNLPEVAIVYSYAGVNEDIINFIVDSGKYSGIVLAGTGAGRCSQKEEKALKKACQKGIVVVRSSRCFEGRVVPIESFDTFPFITADNLSPQKARILLMLALTLTDDLSEIQAMFHDY</sequence>
<dbReference type="Gene3D" id="3.40.50.1170">
    <property type="entry name" value="L-asparaginase, N-terminal domain"/>
    <property type="match status" value="1"/>
</dbReference>
<dbReference type="PANTHER" id="PTHR11707:SF28">
    <property type="entry name" value="60 KDA LYSOPHOSPHOLIPASE"/>
    <property type="match status" value="1"/>
</dbReference>
<dbReference type="Proteomes" id="UP000184079">
    <property type="component" value="Unassembled WGS sequence"/>
</dbReference>
<evidence type="ECO:0000259" key="7">
    <source>
        <dbReference type="Pfam" id="PF17763"/>
    </source>
</evidence>
<dbReference type="InterPro" id="IPR004550">
    <property type="entry name" value="AsnASE_II"/>
</dbReference>
<evidence type="ECO:0000259" key="6">
    <source>
        <dbReference type="Pfam" id="PF00710"/>
    </source>
</evidence>
<evidence type="ECO:0000256" key="3">
    <source>
        <dbReference type="ARBA" id="ARBA00022801"/>
    </source>
</evidence>
<evidence type="ECO:0000256" key="2">
    <source>
        <dbReference type="ARBA" id="ARBA00011881"/>
    </source>
</evidence>
<feature type="domain" description="L-asparaginase N-terminal" evidence="6">
    <location>
        <begin position="3"/>
        <end position="193"/>
    </location>
</feature>
<evidence type="ECO:0000313" key="9">
    <source>
        <dbReference type="Proteomes" id="UP000184079"/>
    </source>
</evidence>
<protein>
    <submittedName>
        <fullName evidence="8">L-asparaginase</fullName>
    </submittedName>
</protein>
<dbReference type="SMART" id="SM00870">
    <property type="entry name" value="Asparaginase"/>
    <property type="match status" value="1"/>
</dbReference>
<dbReference type="AlphaFoldDB" id="A0A1M5QP79"/>
<reference evidence="9" key="1">
    <citation type="submission" date="2016-11" db="EMBL/GenBank/DDBJ databases">
        <authorList>
            <person name="Varghese N."/>
            <person name="Submissions S."/>
        </authorList>
    </citation>
    <scope>NUCLEOTIDE SEQUENCE [LARGE SCALE GENOMIC DNA]</scope>
    <source>
        <strain evidence="9">CGMCC 1.6496</strain>
    </source>
</reference>
<dbReference type="PIRSF" id="PIRSF500176">
    <property type="entry name" value="L_ASNase"/>
    <property type="match status" value="1"/>
</dbReference>
<evidence type="ECO:0000256" key="5">
    <source>
        <dbReference type="RuleBase" id="RU004456"/>
    </source>
</evidence>
<gene>
    <name evidence="8" type="ORF">SAMN05421807_104214</name>
</gene>
<dbReference type="OrthoDB" id="9788068at2"/>
<dbReference type="InterPro" id="IPR040919">
    <property type="entry name" value="Asparaginase_C"/>
</dbReference>
<dbReference type="RefSeq" id="WP_073006589.1">
    <property type="nucleotide sequence ID" value="NZ_FQXD01000004.1"/>
</dbReference>
<feature type="domain" description="Asparaginase/glutaminase C-terminal" evidence="7">
    <location>
        <begin position="219"/>
        <end position="327"/>
    </location>
</feature>
<dbReference type="NCBIfam" id="TIGR00520">
    <property type="entry name" value="asnASE_II"/>
    <property type="match status" value="1"/>
</dbReference>
<dbReference type="InterPro" id="IPR027473">
    <property type="entry name" value="L-asparaginase_C"/>
</dbReference>
<dbReference type="InterPro" id="IPR036152">
    <property type="entry name" value="Asp/glu_Ase-like_sf"/>
</dbReference>
<dbReference type="InterPro" id="IPR037152">
    <property type="entry name" value="L-asparaginase_N_sf"/>
</dbReference>
<dbReference type="FunFam" id="3.40.50.1170:FF:000001">
    <property type="entry name" value="L-asparaginase 2"/>
    <property type="match status" value="1"/>
</dbReference>
<accession>A0A1M5QP79</accession>
<evidence type="ECO:0000256" key="1">
    <source>
        <dbReference type="ARBA" id="ARBA00010518"/>
    </source>
</evidence>
<dbReference type="InterPro" id="IPR027474">
    <property type="entry name" value="L-asparaginase_N"/>
</dbReference>
<dbReference type="CDD" id="cd08964">
    <property type="entry name" value="L-asparaginase_II"/>
    <property type="match status" value="1"/>
</dbReference>